<dbReference type="HOGENOM" id="CLU_2641235_0_0_1"/>
<dbReference type="InParanoid" id="G4VT82"/>
<evidence type="ECO:0000313" key="2">
    <source>
        <dbReference type="WBParaSite" id="Smp_204290.1"/>
    </source>
</evidence>
<sequence length="77" mass="9248">MIMLLREYSATLDWLNEDSFWTFPLYVMKLSIYDMKVLNCFTLDLKSVILIYTGRDGYNNHRWDIVMENLTTCKLKV</sequence>
<dbReference type="Proteomes" id="UP000008854">
    <property type="component" value="Unassembled WGS sequence"/>
</dbReference>
<accession>G4VT82</accession>
<organism evidence="1 2">
    <name type="scientific">Schistosoma mansoni</name>
    <name type="common">Blood fluke</name>
    <dbReference type="NCBI Taxonomy" id="6183"/>
    <lineage>
        <taxon>Eukaryota</taxon>
        <taxon>Metazoa</taxon>
        <taxon>Spiralia</taxon>
        <taxon>Lophotrochozoa</taxon>
        <taxon>Platyhelminthes</taxon>
        <taxon>Trematoda</taxon>
        <taxon>Digenea</taxon>
        <taxon>Strigeidida</taxon>
        <taxon>Schistosomatoidea</taxon>
        <taxon>Schistosomatidae</taxon>
        <taxon>Schistosoma</taxon>
    </lineage>
</organism>
<keyword evidence="1" id="KW-1185">Reference proteome</keyword>
<dbReference type="WBParaSite" id="Smp_204290.1">
    <property type="protein sequence ID" value="Smp_204290.1"/>
    <property type="gene ID" value="Smp_204290"/>
</dbReference>
<dbReference type="AlphaFoldDB" id="G4VT82"/>
<proteinExistence type="predicted"/>
<dbReference type="CTD" id="29830711"/>
<reference evidence="1" key="1">
    <citation type="journal article" date="2012" name="PLoS Negl. Trop. Dis.">
        <title>A systematically improved high quality genome and transcriptome of the human blood fluke Schistosoma mansoni.</title>
        <authorList>
            <person name="Protasio A.V."/>
            <person name="Tsai I.J."/>
            <person name="Babbage A."/>
            <person name="Nichol S."/>
            <person name="Hunt M."/>
            <person name="Aslett M.A."/>
            <person name="De Silva N."/>
            <person name="Velarde G.S."/>
            <person name="Anderson T.J."/>
            <person name="Clark R.C."/>
            <person name="Davidson C."/>
            <person name="Dillon G.P."/>
            <person name="Holroyd N.E."/>
            <person name="LoVerde P.T."/>
            <person name="Lloyd C."/>
            <person name="McQuillan J."/>
            <person name="Oliveira G."/>
            <person name="Otto T.D."/>
            <person name="Parker-Manuel S.J."/>
            <person name="Quail M.A."/>
            <person name="Wilson R.A."/>
            <person name="Zerlotini A."/>
            <person name="Dunne D.W."/>
            <person name="Berriman M."/>
        </authorList>
    </citation>
    <scope>NUCLEOTIDE SEQUENCE [LARGE SCALE GENOMIC DNA]</scope>
    <source>
        <strain evidence="1">Puerto Rican</strain>
    </source>
</reference>
<dbReference type="KEGG" id="smm:Smp_204290"/>
<reference evidence="2" key="2">
    <citation type="submission" date="2018-12" db="UniProtKB">
        <authorList>
            <consortium name="WormBaseParasite"/>
        </authorList>
    </citation>
    <scope>IDENTIFICATION</scope>
    <source>
        <strain evidence="2">Puerto Rican</strain>
    </source>
</reference>
<dbReference type="GeneID" id="29830711"/>
<protein>
    <submittedName>
        <fullName evidence="2">Ovule protein</fullName>
    </submittedName>
</protein>
<name>G4VT82_SCHMA</name>
<dbReference type="RefSeq" id="XP_018655595.1">
    <property type="nucleotide sequence ID" value="XM_018790232.1"/>
</dbReference>
<evidence type="ECO:0000313" key="1">
    <source>
        <dbReference type="Proteomes" id="UP000008854"/>
    </source>
</evidence>